<feature type="chain" id="PRO_5004066418" evidence="2">
    <location>
        <begin position="38"/>
        <end position="142"/>
    </location>
</feature>
<proteinExistence type="predicted"/>
<dbReference type="AlphaFoldDB" id="M5EVB5"/>
<dbReference type="STRING" id="1297569.MESS2_80050"/>
<gene>
    <name evidence="3" type="ORF">MESS2_80050</name>
</gene>
<protein>
    <submittedName>
        <fullName evidence="3">Uncharacterized protein</fullName>
    </submittedName>
</protein>
<organism evidence="3 4">
    <name type="scientific">Mesorhizobium metallidurans STM 2683</name>
    <dbReference type="NCBI Taxonomy" id="1297569"/>
    <lineage>
        <taxon>Bacteria</taxon>
        <taxon>Pseudomonadati</taxon>
        <taxon>Pseudomonadota</taxon>
        <taxon>Alphaproteobacteria</taxon>
        <taxon>Hyphomicrobiales</taxon>
        <taxon>Phyllobacteriaceae</taxon>
        <taxon>Mesorhizobium</taxon>
    </lineage>
</organism>
<dbReference type="eggNOG" id="COG1879">
    <property type="taxonomic scope" value="Bacteria"/>
</dbReference>
<feature type="compositionally biased region" description="Basic residues" evidence="1">
    <location>
        <begin position="123"/>
        <end position="142"/>
    </location>
</feature>
<comment type="caution">
    <text evidence="3">The sequence shown here is derived from an EMBL/GenBank/DDBJ whole genome shotgun (WGS) entry which is preliminary data.</text>
</comment>
<accession>M5EVB5</accession>
<evidence type="ECO:0000313" key="3">
    <source>
        <dbReference type="EMBL" id="CCV08919.1"/>
    </source>
</evidence>
<keyword evidence="4" id="KW-1185">Reference proteome</keyword>
<name>M5EVB5_9HYPH</name>
<feature type="signal peptide" evidence="2">
    <location>
        <begin position="1"/>
        <end position="37"/>
    </location>
</feature>
<evidence type="ECO:0000256" key="1">
    <source>
        <dbReference type="SAM" id="MobiDB-lite"/>
    </source>
</evidence>
<evidence type="ECO:0000256" key="2">
    <source>
        <dbReference type="SAM" id="SignalP"/>
    </source>
</evidence>
<keyword evidence="2" id="KW-0732">Signal</keyword>
<sequence length="142" mass="15653">MSSTSGGNDVKITRRLLAKAALGLAGATMLMQFPAFAADKPAPFDKPGVKIALVRYLSTGDFFPGLSLRRRGAVEGPRRRSARARQPPGRSTSGRHGRPGHRARRAGHHHPARADGIDEGGRPARRRRRHQGRRLRRQCREP</sequence>
<dbReference type="EMBL" id="CAUM01000150">
    <property type="protein sequence ID" value="CCV08919.1"/>
    <property type="molecule type" value="Genomic_DNA"/>
</dbReference>
<feature type="region of interest" description="Disordered" evidence="1">
    <location>
        <begin position="70"/>
        <end position="142"/>
    </location>
</feature>
<evidence type="ECO:0000313" key="4">
    <source>
        <dbReference type="Proteomes" id="UP000012062"/>
    </source>
</evidence>
<dbReference type="Proteomes" id="UP000012062">
    <property type="component" value="Unassembled WGS sequence"/>
</dbReference>
<feature type="compositionally biased region" description="Basic residues" evidence="1">
    <location>
        <begin position="93"/>
        <end position="111"/>
    </location>
</feature>
<reference evidence="3 4" key="1">
    <citation type="submission" date="2013-02" db="EMBL/GenBank/DDBJ databases">
        <authorList>
            <person name="Genoscope - CEA"/>
        </authorList>
    </citation>
    <scope>NUCLEOTIDE SEQUENCE [LARGE SCALE GENOMIC DNA]</scope>
    <source>
        <strain evidence="3 4">STM 2683</strain>
    </source>
</reference>
<feature type="compositionally biased region" description="Basic and acidic residues" evidence="1">
    <location>
        <begin position="112"/>
        <end position="122"/>
    </location>
</feature>